<evidence type="ECO:0000313" key="3">
    <source>
        <dbReference type="Proteomes" id="UP000218067"/>
    </source>
</evidence>
<gene>
    <name evidence="2" type="ORF">SHTP_0563</name>
</gene>
<feature type="region of interest" description="Disordered" evidence="1">
    <location>
        <begin position="81"/>
        <end position="102"/>
    </location>
</feature>
<evidence type="ECO:0000313" key="2">
    <source>
        <dbReference type="EMBL" id="BAV39928.1"/>
    </source>
</evidence>
<dbReference type="GeneID" id="93435236"/>
<sequence>MTLWHGLWTKAVPSVVTGVVGVTTYEALAKAPWRSATVTATAWGLRTARTTERRTKQATERVRLAAADVLAEAVERVGAEVAPPPAKDTPPSIVTKANNACH</sequence>
<dbReference type="Pfam" id="PF07371">
    <property type="entry name" value="DUF1490"/>
    <property type="match status" value="1"/>
</dbReference>
<name>A0A1B4XYP4_MYCUL</name>
<dbReference type="InterPro" id="IPR009963">
    <property type="entry name" value="DUF1490"/>
</dbReference>
<dbReference type="EMBL" id="AP017624">
    <property type="protein sequence ID" value="BAV39928.1"/>
    <property type="molecule type" value="Genomic_DNA"/>
</dbReference>
<evidence type="ECO:0000256" key="1">
    <source>
        <dbReference type="SAM" id="MobiDB-lite"/>
    </source>
</evidence>
<dbReference type="RefSeq" id="WP_096369709.1">
    <property type="nucleotide sequence ID" value="NZ_AP017624.1"/>
</dbReference>
<accession>A0A1B4XYP4</accession>
<reference evidence="2 3" key="1">
    <citation type="submission" date="2016-08" db="EMBL/GenBank/DDBJ databases">
        <title>Complete genome sequence of Mycobacterium shinshuense, a subspecies of M. ulcerans.</title>
        <authorList>
            <person name="Yoshida M."/>
            <person name="Ogura Y."/>
            <person name="Hayashi T."/>
            <person name="Hoshino Y."/>
        </authorList>
    </citation>
    <scope>NUCLEOTIDE SEQUENCE [LARGE SCALE GENOMIC DNA]</scope>
    <source>
        <strain evidence="3">ATCC 33728</strain>
    </source>
</reference>
<proteinExistence type="predicted"/>
<dbReference type="AlphaFoldDB" id="A0A1B4XYP4"/>
<evidence type="ECO:0008006" key="4">
    <source>
        <dbReference type="Google" id="ProtNLM"/>
    </source>
</evidence>
<protein>
    <recommendedName>
        <fullName evidence="4">DUF1490 family protein</fullName>
    </recommendedName>
</protein>
<organism evidence="2 3">
    <name type="scientific">Mycobacterium ulcerans subsp. shinshuense</name>
    <dbReference type="NCBI Taxonomy" id="1124626"/>
    <lineage>
        <taxon>Bacteria</taxon>
        <taxon>Bacillati</taxon>
        <taxon>Actinomycetota</taxon>
        <taxon>Actinomycetes</taxon>
        <taxon>Mycobacteriales</taxon>
        <taxon>Mycobacteriaceae</taxon>
        <taxon>Mycobacterium</taxon>
        <taxon>Mycobacterium ulcerans group</taxon>
    </lineage>
</organism>
<dbReference type="Proteomes" id="UP000218067">
    <property type="component" value="Chromosome"/>
</dbReference>